<evidence type="ECO:0000256" key="4">
    <source>
        <dbReference type="ARBA" id="ARBA00022989"/>
    </source>
</evidence>
<dbReference type="InterPro" id="IPR035906">
    <property type="entry name" value="MetI-like_sf"/>
</dbReference>
<accession>A0A6I6DB93</accession>
<dbReference type="RefSeq" id="WP_156203775.1">
    <property type="nucleotide sequence ID" value="NZ_CP046457.1"/>
</dbReference>
<dbReference type="InterPro" id="IPR000515">
    <property type="entry name" value="MetI-like"/>
</dbReference>
<feature type="transmembrane region" description="Helical" evidence="6">
    <location>
        <begin position="159"/>
        <end position="176"/>
    </location>
</feature>
<protein>
    <recommendedName>
        <fullName evidence="7">ABC transmembrane type-1 domain-containing protein</fullName>
    </recommendedName>
</protein>
<dbReference type="PANTHER" id="PTHR30177:SF4">
    <property type="entry name" value="OSMOPROTECTANT IMPORT PERMEASE PROTEIN OSMW"/>
    <property type="match status" value="1"/>
</dbReference>
<proteinExistence type="inferred from homology"/>
<name>A0A6I6DB93_9FIRM</name>
<comment type="subcellular location">
    <subcellularLocation>
        <location evidence="6">Cell membrane</location>
        <topology evidence="6">Multi-pass membrane protein</topology>
    </subcellularLocation>
    <subcellularLocation>
        <location evidence="1">Membrane</location>
        <topology evidence="1">Multi-pass membrane protein</topology>
    </subcellularLocation>
</comment>
<evidence type="ECO:0000256" key="3">
    <source>
        <dbReference type="ARBA" id="ARBA00022692"/>
    </source>
</evidence>
<evidence type="ECO:0000256" key="5">
    <source>
        <dbReference type="ARBA" id="ARBA00023136"/>
    </source>
</evidence>
<evidence type="ECO:0000313" key="9">
    <source>
        <dbReference type="EMBL" id="QGT99935.1"/>
    </source>
</evidence>
<evidence type="ECO:0000256" key="2">
    <source>
        <dbReference type="ARBA" id="ARBA00022448"/>
    </source>
</evidence>
<dbReference type="Pfam" id="PF00528">
    <property type="entry name" value="BPD_transp_1"/>
    <property type="match status" value="1"/>
</dbReference>
<dbReference type="AlphaFoldDB" id="A0A6I6DB93"/>
<dbReference type="FunFam" id="1.10.3720.10:FF:000001">
    <property type="entry name" value="Glycine betaine ABC transporter, permease"/>
    <property type="match status" value="1"/>
</dbReference>
<comment type="similarity">
    <text evidence="6">Belongs to the binding-protein-dependent transport system permease family.</text>
</comment>
<evidence type="ECO:0000256" key="6">
    <source>
        <dbReference type="RuleBase" id="RU363032"/>
    </source>
</evidence>
<dbReference type="Proteomes" id="UP000426444">
    <property type="component" value="Chromosome"/>
</dbReference>
<dbReference type="KEGG" id="salq:SYNTR_1338"/>
<evidence type="ECO:0000313" key="10">
    <source>
        <dbReference type="Proteomes" id="UP000426444"/>
    </source>
</evidence>
<keyword evidence="5 6" id="KW-0472">Membrane</keyword>
<dbReference type="EMBL" id="CP046457">
    <property type="protein sequence ID" value="QGT99931.1"/>
    <property type="molecule type" value="Genomic_DNA"/>
</dbReference>
<keyword evidence="4 6" id="KW-1133">Transmembrane helix</keyword>
<evidence type="ECO:0000256" key="1">
    <source>
        <dbReference type="ARBA" id="ARBA00004141"/>
    </source>
</evidence>
<feature type="transmembrane region" description="Helical" evidence="6">
    <location>
        <begin position="55"/>
        <end position="77"/>
    </location>
</feature>
<dbReference type="EMBL" id="CP046457">
    <property type="protein sequence ID" value="QGT99935.1"/>
    <property type="molecule type" value="Genomic_DNA"/>
</dbReference>
<keyword evidence="3 6" id="KW-0812">Transmembrane</keyword>
<sequence length="243" mass="26138">MMQHSNNLWLKFIPVILFIGLGIGITIYFVNNPGGAMAARVLSYDYILRLTQEHITMVLVSSIAAILTAIPLGIIISREKVGAIGPFIENTVNVAQTVPSLAIIALFFTIFGLGFYTAVFALWCYSLLPILRNTYAGIKSVPPGVIEAAKGMGMPNYRILYQIEMPLAFPVIMAGIRNAVVINVGTATLATFIGAGGLGHLIVTGIQVQRLSLLLVGCILSALLALTFDHLLAILEQRGIKIT</sequence>
<dbReference type="GO" id="GO:0005886">
    <property type="term" value="C:plasma membrane"/>
    <property type="evidence" value="ECO:0007669"/>
    <property type="project" value="UniProtKB-SubCell"/>
</dbReference>
<feature type="domain" description="ABC transmembrane type-1" evidence="7">
    <location>
        <begin position="51"/>
        <end position="232"/>
    </location>
</feature>
<dbReference type="GO" id="GO:0031460">
    <property type="term" value="P:glycine betaine transport"/>
    <property type="evidence" value="ECO:0007669"/>
    <property type="project" value="TreeGrafter"/>
</dbReference>
<organism evidence="9 10">
    <name type="scientific">Candidatus Syntrophocurvum alkaliphilum</name>
    <dbReference type="NCBI Taxonomy" id="2293317"/>
    <lineage>
        <taxon>Bacteria</taxon>
        <taxon>Bacillati</taxon>
        <taxon>Bacillota</taxon>
        <taxon>Clostridia</taxon>
        <taxon>Eubacteriales</taxon>
        <taxon>Syntrophomonadaceae</taxon>
        <taxon>Candidatus Syntrophocurvum</taxon>
    </lineage>
</organism>
<dbReference type="KEGG" id="salq:SYNTR_1342"/>
<feature type="transmembrane region" description="Helical" evidence="6">
    <location>
        <begin position="188"/>
        <end position="208"/>
    </location>
</feature>
<dbReference type="GO" id="GO:0055085">
    <property type="term" value="P:transmembrane transport"/>
    <property type="evidence" value="ECO:0007669"/>
    <property type="project" value="InterPro"/>
</dbReference>
<dbReference type="SUPFAM" id="SSF161098">
    <property type="entry name" value="MetI-like"/>
    <property type="match status" value="1"/>
</dbReference>
<dbReference type="PROSITE" id="PS50928">
    <property type="entry name" value="ABC_TM1"/>
    <property type="match status" value="1"/>
</dbReference>
<feature type="transmembrane region" description="Helical" evidence="6">
    <location>
        <begin position="214"/>
        <end position="235"/>
    </location>
</feature>
<keyword evidence="2 6" id="KW-0813">Transport</keyword>
<dbReference type="CDD" id="cd06261">
    <property type="entry name" value="TM_PBP2"/>
    <property type="match status" value="1"/>
</dbReference>
<feature type="transmembrane region" description="Helical" evidence="6">
    <location>
        <begin position="98"/>
        <end position="123"/>
    </location>
</feature>
<dbReference type="InterPro" id="IPR051204">
    <property type="entry name" value="ABC_transp_perm/SBD"/>
</dbReference>
<reference evidence="9" key="2">
    <citation type="journal article" date="2019" name="Microbiology (Mosc.)">
        <title>Complete Genome Sequence of an Uncultured Bacterium of the Candidate Phylum Bipolaricaulota.</title>
        <authorList>
            <person name="Kadnikov V.V."/>
            <person name="Mardanov A.V."/>
            <person name="Beletsky A.V."/>
            <person name="Frank Y.A."/>
            <person name="Karnachuk O.V."/>
            <person name="Ravin N.V."/>
        </authorList>
    </citation>
    <scope>NUCLEOTIDE SEQUENCE</scope>
    <source>
        <strain evidence="9">B</strain>
    </source>
</reference>
<evidence type="ECO:0000313" key="8">
    <source>
        <dbReference type="EMBL" id="QGT99931.1"/>
    </source>
</evidence>
<gene>
    <name evidence="8" type="ORF">SYNTR_1338</name>
    <name evidence="9" type="ORF">SYNTR_1342</name>
</gene>
<evidence type="ECO:0000259" key="7">
    <source>
        <dbReference type="PROSITE" id="PS50928"/>
    </source>
</evidence>
<dbReference type="Gene3D" id="1.10.3720.10">
    <property type="entry name" value="MetI-like"/>
    <property type="match status" value="1"/>
</dbReference>
<reference evidence="10" key="1">
    <citation type="journal article" date="2019" name="Microbiology">
        <title>Complete Genome Sequence of an Uncultured Bacterium of the Candidate Phylum Bipolaricaulota.</title>
        <authorList>
            <person name="Kadnikov V.V."/>
            <person name="Mardanov A.V."/>
            <person name="Beletsky A.V."/>
            <person name="Frank Y.A."/>
            <person name="Karnachuk O.V."/>
            <person name="Ravin N.V."/>
        </authorList>
    </citation>
    <scope>NUCLEOTIDE SEQUENCE [LARGE SCALE GENOMIC DNA]</scope>
</reference>
<feature type="transmembrane region" description="Helical" evidence="6">
    <location>
        <begin position="12"/>
        <end position="30"/>
    </location>
</feature>
<dbReference type="OrthoDB" id="9801163at2"/>
<dbReference type="PANTHER" id="PTHR30177">
    <property type="entry name" value="GLYCINE BETAINE/L-PROLINE TRANSPORT SYSTEM PERMEASE PROTEIN PROW"/>
    <property type="match status" value="1"/>
</dbReference>
<keyword evidence="10" id="KW-1185">Reference proteome</keyword>